<dbReference type="GO" id="GO:0005829">
    <property type="term" value="C:cytosol"/>
    <property type="evidence" value="ECO:0007669"/>
    <property type="project" value="TreeGrafter"/>
</dbReference>
<keyword evidence="5" id="KW-0808">Transferase</keyword>
<accession>X1B132</accession>
<dbReference type="AlphaFoldDB" id="X1B132"/>
<dbReference type="PROSITE" id="PS01128">
    <property type="entry name" value="SHIKIMATE_KINASE"/>
    <property type="match status" value="1"/>
</dbReference>
<organism evidence="11">
    <name type="scientific">marine sediment metagenome</name>
    <dbReference type="NCBI Taxonomy" id="412755"/>
    <lineage>
        <taxon>unclassified sequences</taxon>
        <taxon>metagenomes</taxon>
        <taxon>ecological metagenomes</taxon>
    </lineage>
</organism>
<sequence length="134" mass="15540">MDFKNISLIGFMGSGKSTVGEILAGKLRFIFIDLDRIIELSEEREIRVIFKRDGEKYFRELETKVIKKIYKNKKCVFACGGGVVKRKENMHIIKNNSTVIYLNISAQNALDRLKDDKNRPLIDVENKKEVIEKM</sequence>
<reference evidence="11" key="1">
    <citation type="journal article" date="2014" name="Front. Microbiol.">
        <title>High frequency of phylogenetically diverse reductive dehalogenase-homologous genes in deep subseafloor sedimentary metagenomes.</title>
        <authorList>
            <person name="Kawai M."/>
            <person name="Futagami T."/>
            <person name="Toyoda A."/>
            <person name="Takaki Y."/>
            <person name="Nishi S."/>
            <person name="Hori S."/>
            <person name="Arai W."/>
            <person name="Tsubouchi T."/>
            <person name="Morono Y."/>
            <person name="Uchiyama I."/>
            <person name="Ito T."/>
            <person name="Fujiyama A."/>
            <person name="Inagaki F."/>
            <person name="Takami H."/>
        </authorList>
    </citation>
    <scope>NUCLEOTIDE SEQUENCE</scope>
    <source>
        <strain evidence="11">Expedition CK06-06</strain>
    </source>
</reference>
<keyword evidence="9" id="KW-0057">Aromatic amino acid biosynthesis</keyword>
<evidence type="ECO:0000256" key="10">
    <source>
        <dbReference type="ARBA" id="ARBA00048567"/>
    </source>
</evidence>
<evidence type="ECO:0000256" key="1">
    <source>
        <dbReference type="ARBA" id="ARBA00004842"/>
    </source>
</evidence>
<keyword evidence="8" id="KW-0067">ATP-binding</keyword>
<evidence type="ECO:0000256" key="7">
    <source>
        <dbReference type="ARBA" id="ARBA00022777"/>
    </source>
</evidence>
<dbReference type="InterPro" id="IPR023000">
    <property type="entry name" value="Shikimate_kinase_CS"/>
</dbReference>
<dbReference type="PANTHER" id="PTHR21087:SF16">
    <property type="entry name" value="SHIKIMATE KINASE 1, CHLOROPLASTIC"/>
    <property type="match status" value="1"/>
</dbReference>
<dbReference type="InterPro" id="IPR027417">
    <property type="entry name" value="P-loop_NTPase"/>
</dbReference>
<dbReference type="InterPro" id="IPR031322">
    <property type="entry name" value="Shikimate/glucono_kinase"/>
</dbReference>
<comment type="pathway">
    <text evidence="1">Metabolic intermediate biosynthesis; chorismate biosynthesis; chorismate from D-erythrose 4-phosphate and phosphoenolpyruvate: step 5/7.</text>
</comment>
<keyword evidence="6" id="KW-0547">Nucleotide-binding</keyword>
<proteinExistence type="inferred from homology"/>
<dbReference type="SUPFAM" id="SSF52540">
    <property type="entry name" value="P-loop containing nucleoside triphosphate hydrolases"/>
    <property type="match status" value="1"/>
</dbReference>
<gene>
    <name evidence="11" type="ORF">S01H4_10547</name>
</gene>
<evidence type="ECO:0000256" key="3">
    <source>
        <dbReference type="ARBA" id="ARBA00012154"/>
    </source>
</evidence>
<comment type="catalytic activity">
    <reaction evidence="10">
        <text>shikimate + ATP = 3-phosphoshikimate + ADP + H(+)</text>
        <dbReference type="Rhea" id="RHEA:13121"/>
        <dbReference type="ChEBI" id="CHEBI:15378"/>
        <dbReference type="ChEBI" id="CHEBI:30616"/>
        <dbReference type="ChEBI" id="CHEBI:36208"/>
        <dbReference type="ChEBI" id="CHEBI:145989"/>
        <dbReference type="ChEBI" id="CHEBI:456216"/>
        <dbReference type="EC" id="2.7.1.71"/>
    </reaction>
</comment>
<dbReference type="GO" id="GO:0004765">
    <property type="term" value="F:shikimate kinase activity"/>
    <property type="evidence" value="ECO:0007669"/>
    <property type="project" value="UniProtKB-EC"/>
</dbReference>
<feature type="non-terminal residue" evidence="11">
    <location>
        <position position="134"/>
    </location>
</feature>
<dbReference type="GO" id="GO:0009073">
    <property type="term" value="P:aromatic amino acid family biosynthetic process"/>
    <property type="evidence" value="ECO:0007669"/>
    <property type="project" value="UniProtKB-KW"/>
</dbReference>
<dbReference type="InterPro" id="IPR000623">
    <property type="entry name" value="Shikimate_kinase/TSH1"/>
</dbReference>
<dbReference type="Pfam" id="PF01202">
    <property type="entry name" value="SKI"/>
    <property type="match status" value="1"/>
</dbReference>
<protein>
    <recommendedName>
        <fullName evidence="3">shikimate kinase</fullName>
        <ecNumber evidence="3">2.7.1.71</ecNumber>
    </recommendedName>
</protein>
<dbReference type="EC" id="2.7.1.71" evidence="3"/>
<dbReference type="UniPathway" id="UPA00053">
    <property type="reaction ID" value="UER00088"/>
</dbReference>
<keyword evidence="7" id="KW-0418">Kinase</keyword>
<dbReference type="PRINTS" id="PR01100">
    <property type="entry name" value="SHIKIMTKNASE"/>
</dbReference>
<evidence type="ECO:0000256" key="5">
    <source>
        <dbReference type="ARBA" id="ARBA00022679"/>
    </source>
</evidence>
<dbReference type="Gene3D" id="3.40.50.300">
    <property type="entry name" value="P-loop containing nucleotide triphosphate hydrolases"/>
    <property type="match status" value="1"/>
</dbReference>
<dbReference type="GO" id="GO:0009423">
    <property type="term" value="P:chorismate biosynthetic process"/>
    <property type="evidence" value="ECO:0007669"/>
    <property type="project" value="UniProtKB-UniPathway"/>
</dbReference>
<dbReference type="EMBL" id="BART01004061">
    <property type="protein sequence ID" value="GAG65736.1"/>
    <property type="molecule type" value="Genomic_DNA"/>
</dbReference>
<name>X1B132_9ZZZZ</name>
<evidence type="ECO:0000256" key="2">
    <source>
        <dbReference type="ARBA" id="ARBA00006997"/>
    </source>
</evidence>
<evidence type="ECO:0000313" key="11">
    <source>
        <dbReference type="EMBL" id="GAG65736.1"/>
    </source>
</evidence>
<evidence type="ECO:0000256" key="9">
    <source>
        <dbReference type="ARBA" id="ARBA00023141"/>
    </source>
</evidence>
<dbReference type="HAMAP" id="MF_00109">
    <property type="entry name" value="Shikimate_kinase"/>
    <property type="match status" value="1"/>
</dbReference>
<dbReference type="GO" id="GO:0008652">
    <property type="term" value="P:amino acid biosynthetic process"/>
    <property type="evidence" value="ECO:0007669"/>
    <property type="project" value="UniProtKB-KW"/>
</dbReference>
<dbReference type="GO" id="GO:0005524">
    <property type="term" value="F:ATP binding"/>
    <property type="evidence" value="ECO:0007669"/>
    <property type="project" value="UniProtKB-KW"/>
</dbReference>
<dbReference type="PANTHER" id="PTHR21087">
    <property type="entry name" value="SHIKIMATE KINASE"/>
    <property type="match status" value="1"/>
</dbReference>
<evidence type="ECO:0000256" key="8">
    <source>
        <dbReference type="ARBA" id="ARBA00022840"/>
    </source>
</evidence>
<dbReference type="CDD" id="cd00464">
    <property type="entry name" value="SK"/>
    <property type="match status" value="1"/>
</dbReference>
<keyword evidence="4" id="KW-0028">Amino-acid biosynthesis</keyword>
<comment type="similarity">
    <text evidence="2">Belongs to the shikimate kinase family.</text>
</comment>
<evidence type="ECO:0000256" key="4">
    <source>
        <dbReference type="ARBA" id="ARBA00022605"/>
    </source>
</evidence>
<evidence type="ECO:0000256" key="6">
    <source>
        <dbReference type="ARBA" id="ARBA00022741"/>
    </source>
</evidence>
<comment type="caution">
    <text evidence="11">The sequence shown here is derived from an EMBL/GenBank/DDBJ whole genome shotgun (WGS) entry which is preliminary data.</text>
</comment>